<keyword evidence="1" id="KW-0472">Membrane</keyword>
<evidence type="ECO:0000313" key="2">
    <source>
        <dbReference type="EMBL" id="KAL2347038.1"/>
    </source>
</evidence>
<dbReference type="PANTHER" id="PTHR15663">
    <property type="entry name" value="COMM DOMAIN-CONTAINING PROTEIN 9"/>
    <property type="match status" value="1"/>
</dbReference>
<keyword evidence="3" id="KW-1185">Reference proteome</keyword>
<organism evidence="2 3">
    <name type="scientific">Flemingia macrophylla</name>
    <dbReference type="NCBI Taxonomy" id="520843"/>
    <lineage>
        <taxon>Eukaryota</taxon>
        <taxon>Viridiplantae</taxon>
        <taxon>Streptophyta</taxon>
        <taxon>Embryophyta</taxon>
        <taxon>Tracheophyta</taxon>
        <taxon>Spermatophyta</taxon>
        <taxon>Magnoliopsida</taxon>
        <taxon>eudicotyledons</taxon>
        <taxon>Gunneridae</taxon>
        <taxon>Pentapetalae</taxon>
        <taxon>rosids</taxon>
        <taxon>fabids</taxon>
        <taxon>Fabales</taxon>
        <taxon>Fabaceae</taxon>
        <taxon>Papilionoideae</taxon>
        <taxon>50 kb inversion clade</taxon>
        <taxon>NPAAA clade</taxon>
        <taxon>indigoferoid/millettioid clade</taxon>
        <taxon>Phaseoleae</taxon>
        <taxon>Flemingia</taxon>
    </lineage>
</organism>
<keyword evidence="1" id="KW-0812">Transmembrane</keyword>
<feature type="transmembrane region" description="Helical" evidence="1">
    <location>
        <begin position="95"/>
        <end position="118"/>
    </location>
</feature>
<keyword evidence="1" id="KW-1133">Transmembrane helix</keyword>
<sequence>MGLEVYGVGDKDEKVEGGGVLMEETVWGHLAVVLRANSKESVEYILETLWRTRKSGLSTSDRCIFQEMLHLGNQSDLDPVCTLFFSIHLSMILDITFILLYIIISILSQLLVCLRMLIRRCVYENTSKEDIPKLFPTEVLPELQKLLSLLLHKFQPEWQQDVLKDQNIVPRLKAMTWNMANLDKESAPDTAAVINLKLHNDSQFHSGEQDVKFQLATDSLDDMLKAMYCIRDQFSPTVDIILKFVLLFKLKFNAYVGYGFHVFIICCQDEALNGH</sequence>
<dbReference type="Proteomes" id="UP001603857">
    <property type="component" value="Unassembled WGS sequence"/>
</dbReference>
<comment type="caution">
    <text evidence="2">The sequence shown here is derived from an EMBL/GenBank/DDBJ whole genome shotgun (WGS) entry which is preliminary data.</text>
</comment>
<reference evidence="2 3" key="1">
    <citation type="submission" date="2024-08" db="EMBL/GenBank/DDBJ databases">
        <title>Insights into the chromosomal genome structure of Flemingia macrophylla.</title>
        <authorList>
            <person name="Ding Y."/>
            <person name="Zhao Y."/>
            <person name="Bi W."/>
            <person name="Wu M."/>
            <person name="Zhao G."/>
            <person name="Gong Y."/>
            <person name="Li W."/>
            <person name="Zhang P."/>
        </authorList>
    </citation>
    <scope>NUCLEOTIDE SEQUENCE [LARGE SCALE GENOMIC DNA]</scope>
    <source>
        <strain evidence="2">DYQJB</strain>
        <tissue evidence="2">Leaf</tissue>
    </source>
</reference>
<evidence type="ECO:0000256" key="1">
    <source>
        <dbReference type="SAM" id="Phobius"/>
    </source>
</evidence>
<proteinExistence type="predicted"/>
<dbReference type="AlphaFoldDB" id="A0ABD1NFY3"/>
<evidence type="ECO:0008006" key="4">
    <source>
        <dbReference type="Google" id="ProtNLM"/>
    </source>
</evidence>
<dbReference type="InterPro" id="IPR037360">
    <property type="entry name" value="COMMD9"/>
</dbReference>
<dbReference type="PANTHER" id="PTHR15663:SF4">
    <property type="entry name" value="COMM DOMAIN-CONTAINING PROTEIN 9"/>
    <property type="match status" value="1"/>
</dbReference>
<accession>A0ABD1NFY3</accession>
<name>A0ABD1NFY3_9FABA</name>
<gene>
    <name evidence="2" type="ORF">Fmac_001038</name>
</gene>
<evidence type="ECO:0000313" key="3">
    <source>
        <dbReference type="Proteomes" id="UP001603857"/>
    </source>
</evidence>
<protein>
    <recommendedName>
        <fullName evidence="4">COMM domain-containing protein</fullName>
    </recommendedName>
</protein>
<dbReference type="EMBL" id="JBGMDY010000001">
    <property type="protein sequence ID" value="KAL2347038.1"/>
    <property type="molecule type" value="Genomic_DNA"/>
</dbReference>